<dbReference type="AlphaFoldDB" id="A0A0A9EIH6"/>
<sequence>MLPSLYCSNWVKLVPHLFCYCFFTLCFLLMTLNHSV</sequence>
<evidence type="ECO:0000313" key="2">
    <source>
        <dbReference type="EMBL" id="JAD97615.1"/>
    </source>
</evidence>
<evidence type="ECO:0000256" key="1">
    <source>
        <dbReference type="SAM" id="Phobius"/>
    </source>
</evidence>
<keyword evidence="1" id="KW-0812">Transmembrane</keyword>
<organism evidence="2">
    <name type="scientific">Arundo donax</name>
    <name type="common">Giant reed</name>
    <name type="synonym">Donax arundinaceus</name>
    <dbReference type="NCBI Taxonomy" id="35708"/>
    <lineage>
        <taxon>Eukaryota</taxon>
        <taxon>Viridiplantae</taxon>
        <taxon>Streptophyta</taxon>
        <taxon>Embryophyta</taxon>
        <taxon>Tracheophyta</taxon>
        <taxon>Spermatophyta</taxon>
        <taxon>Magnoliopsida</taxon>
        <taxon>Liliopsida</taxon>
        <taxon>Poales</taxon>
        <taxon>Poaceae</taxon>
        <taxon>PACMAD clade</taxon>
        <taxon>Arundinoideae</taxon>
        <taxon>Arundineae</taxon>
        <taxon>Arundo</taxon>
    </lineage>
</organism>
<protein>
    <submittedName>
        <fullName evidence="2">Uncharacterized protein</fullName>
    </submittedName>
</protein>
<proteinExistence type="predicted"/>
<name>A0A0A9EIH6_ARUDO</name>
<reference evidence="2" key="2">
    <citation type="journal article" date="2015" name="Data Brief">
        <title>Shoot transcriptome of the giant reed, Arundo donax.</title>
        <authorList>
            <person name="Barrero R.A."/>
            <person name="Guerrero F.D."/>
            <person name="Moolhuijzen P."/>
            <person name="Goolsby J.A."/>
            <person name="Tidwell J."/>
            <person name="Bellgard S.E."/>
            <person name="Bellgard M.I."/>
        </authorList>
    </citation>
    <scope>NUCLEOTIDE SEQUENCE</scope>
    <source>
        <tissue evidence="2">Shoot tissue taken approximately 20 cm above the soil surface</tissue>
    </source>
</reference>
<keyword evidence="1" id="KW-0472">Membrane</keyword>
<accession>A0A0A9EIH6</accession>
<feature type="transmembrane region" description="Helical" evidence="1">
    <location>
        <begin position="13"/>
        <end position="32"/>
    </location>
</feature>
<keyword evidence="1" id="KW-1133">Transmembrane helix</keyword>
<reference evidence="2" key="1">
    <citation type="submission" date="2014-09" db="EMBL/GenBank/DDBJ databases">
        <authorList>
            <person name="Magalhaes I.L.F."/>
            <person name="Oliveira U."/>
            <person name="Santos F.R."/>
            <person name="Vidigal T.H.D.A."/>
            <person name="Brescovit A.D."/>
            <person name="Santos A.J."/>
        </authorList>
    </citation>
    <scope>NUCLEOTIDE SEQUENCE</scope>
    <source>
        <tissue evidence="2">Shoot tissue taken approximately 20 cm above the soil surface</tissue>
    </source>
</reference>
<dbReference type="EMBL" id="GBRH01200280">
    <property type="protein sequence ID" value="JAD97615.1"/>
    <property type="molecule type" value="Transcribed_RNA"/>
</dbReference>